<feature type="compositionally biased region" description="Low complexity" evidence="1">
    <location>
        <begin position="56"/>
        <end position="77"/>
    </location>
</feature>
<evidence type="ECO:0000313" key="3">
    <source>
        <dbReference type="Proteomes" id="UP001164286"/>
    </source>
</evidence>
<organism evidence="2 3">
    <name type="scientific">Dioszegia hungarica</name>
    <dbReference type="NCBI Taxonomy" id="4972"/>
    <lineage>
        <taxon>Eukaryota</taxon>
        <taxon>Fungi</taxon>
        <taxon>Dikarya</taxon>
        <taxon>Basidiomycota</taxon>
        <taxon>Agaricomycotina</taxon>
        <taxon>Tremellomycetes</taxon>
        <taxon>Tremellales</taxon>
        <taxon>Bulleribasidiaceae</taxon>
        <taxon>Dioszegia</taxon>
    </lineage>
</organism>
<dbReference type="EMBL" id="JAKWFO010000001">
    <property type="protein sequence ID" value="KAI9639614.1"/>
    <property type="molecule type" value="Genomic_DNA"/>
</dbReference>
<dbReference type="GeneID" id="77730053"/>
<accession>A0AA38LZ20</accession>
<name>A0AA38LZ20_9TREE</name>
<keyword evidence="3" id="KW-1185">Reference proteome</keyword>
<dbReference type="AlphaFoldDB" id="A0AA38LZ20"/>
<feature type="compositionally biased region" description="Polar residues" evidence="1">
    <location>
        <begin position="1"/>
        <end position="17"/>
    </location>
</feature>
<evidence type="ECO:0000256" key="1">
    <source>
        <dbReference type="SAM" id="MobiDB-lite"/>
    </source>
</evidence>
<feature type="region of interest" description="Disordered" evidence="1">
    <location>
        <begin position="1"/>
        <end position="80"/>
    </location>
</feature>
<protein>
    <submittedName>
        <fullName evidence="2">Uncharacterized protein</fullName>
    </submittedName>
</protein>
<reference evidence="2" key="1">
    <citation type="journal article" date="2022" name="G3 (Bethesda)">
        <title>High quality genome of the basidiomycete yeast Dioszegia hungarica PDD-24b-2 isolated from cloud water.</title>
        <authorList>
            <person name="Jarrige D."/>
            <person name="Haridas S."/>
            <person name="Bleykasten-Grosshans C."/>
            <person name="Joly M."/>
            <person name="Nadalig T."/>
            <person name="Sancelme M."/>
            <person name="Vuilleumier S."/>
            <person name="Grigoriev I.V."/>
            <person name="Amato P."/>
            <person name="Bringel F."/>
        </authorList>
    </citation>
    <scope>NUCLEOTIDE SEQUENCE</scope>
    <source>
        <strain evidence="2">PDD-24b-2</strain>
    </source>
</reference>
<sequence>MLTPSTGPNTGASSHVSQPGAAGGIWRPPPHGDAAVPSAEQNSRESLLAPGGPAHGATSATTVKGSSSKVVPGKKPAQPVIIPAPPYNPDTYLDISPRLPISWLISRTKKDYNTFGISSDFFMSSHLDAAVEKGLKRNAKLQTLDYLSPLPSSDHPYIIHLRKGKQWIVEYESQYKIDVGRPPPLPGKPYKDLPAAPRPVRGRTSRHTIAVRLASYSEMSQTDWPRWKEHRAGWKAWLLDPRAVRRIVGVDLHSAFEEPDVTLDETLAWLAARRRLECEPITSVYLPCPGNVTLDRAQAIISSLPLELRSLWIAESILTPFSTTQLAFDARGRTLPRLRDLVVFSPASERSMYTSPISGLPTLRTFSFHHNRKAPPEAALESAHLFAGIATRQCVYQDMDIRYDKDCKPFDDAVRRAKG</sequence>
<dbReference type="RefSeq" id="XP_052949391.1">
    <property type="nucleotide sequence ID" value="XM_053090848.1"/>
</dbReference>
<gene>
    <name evidence="2" type="ORF">MKK02DRAFT_39936</name>
</gene>
<evidence type="ECO:0000313" key="2">
    <source>
        <dbReference type="EMBL" id="KAI9639614.1"/>
    </source>
</evidence>
<comment type="caution">
    <text evidence="2">The sequence shown here is derived from an EMBL/GenBank/DDBJ whole genome shotgun (WGS) entry which is preliminary data.</text>
</comment>
<dbReference type="Proteomes" id="UP001164286">
    <property type="component" value="Unassembled WGS sequence"/>
</dbReference>
<proteinExistence type="predicted"/>